<dbReference type="AlphaFoldDB" id="A0A6G9APY3"/>
<gene>
    <name evidence="1" type="ORF">G8759_19015</name>
</gene>
<evidence type="ECO:0000313" key="2">
    <source>
        <dbReference type="Proteomes" id="UP000501802"/>
    </source>
</evidence>
<accession>A0A6G9APY3</accession>
<reference evidence="1 2" key="1">
    <citation type="submission" date="2020-03" db="EMBL/GenBank/DDBJ databases">
        <authorList>
            <person name="Kim M.K."/>
        </authorList>
    </citation>
    <scope>NUCLEOTIDE SEQUENCE [LARGE SCALE GENOMIC DNA]</scope>
    <source>
        <strain evidence="1 2">BT328</strain>
    </source>
</reference>
<organism evidence="1 2">
    <name type="scientific">Spirosoma aureum</name>
    <dbReference type="NCBI Taxonomy" id="2692134"/>
    <lineage>
        <taxon>Bacteria</taxon>
        <taxon>Pseudomonadati</taxon>
        <taxon>Bacteroidota</taxon>
        <taxon>Cytophagia</taxon>
        <taxon>Cytophagales</taxon>
        <taxon>Cytophagaceae</taxon>
        <taxon>Spirosoma</taxon>
    </lineage>
</organism>
<evidence type="ECO:0000313" key="1">
    <source>
        <dbReference type="EMBL" id="QIP14552.1"/>
    </source>
</evidence>
<dbReference type="EMBL" id="CP050063">
    <property type="protein sequence ID" value="QIP14552.1"/>
    <property type="molecule type" value="Genomic_DNA"/>
</dbReference>
<dbReference type="KEGG" id="spib:G8759_19015"/>
<name>A0A6G9APY3_9BACT</name>
<keyword evidence="2" id="KW-1185">Reference proteome</keyword>
<dbReference type="RefSeq" id="WP_167210833.1">
    <property type="nucleotide sequence ID" value="NZ_CP050063.1"/>
</dbReference>
<sequence>MLTFPDRINVIFTALASSLHQFSKDYNLPLASLTHLLNGEKPSADLCLIEQILCVEPRISAEYLLRGRGEPLLESIPPTSISELSVEWAANWLGVLPATVSVRQAVMPAQEKNGFARLELS</sequence>
<dbReference type="Proteomes" id="UP000501802">
    <property type="component" value="Chromosome"/>
</dbReference>
<proteinExistence type="predicted"/>
<protein>
    <submittedName>
        <fullName evidence="1">Uncharacterized protein</fullName>
    </submittedName>
</protein>